<dbReference type="HAMAP" id="MF_01006">
    <property type="entry name" value="Undec_diphosphatase"/>
    <property type="match status" value="1"/>
</dbReference>
<evidence type="ECO:0000313" key="16">
    <source>
        <dbReference type="Proteomes" id="UP000198785"/>
    </source>
</evidence>
<comment type="function">
    <text evidence="14">Catalyzes the dephosphorylation of undecaprenyl diphosphate (UPP). Confers resistance to bacitracin.</text>
</comment>
<dbReference type="EC" id="3.6.1.27" evidence="3 14"/>
<dbReference type="RefSeq" id="WP_093363699.1">
    <property type="nucleotide sequence ID" value="NZ_FOZZ01000002.1"/>
</dbReference>
<dbReference type="GO" id="GO:0071555">
    <property type="term" value="P:cell wall organization"/>
    <property type="evidence" value="ECO:0007669"/>
    <property type="project" value="UniProtKB-KW"/>
</dbReference>
<evidence type="ECO:0000256" key="8">
    <source>
        <dbReference type="ARBA" id="ARBA00022989"/>
    </source>
</evidence>
<dbReference type="Proteomes" id="UP000198785">
    <property type="component" value="Unassembled WGS sequence"/>
</dbReference>
<evidence type="ECO:0000256" key="1">
    <source>
        <dbReference type="ARBA" id="ARBA00004651"/>
    </source>
</evidence>
<dbReference type="EMBL" id="FOZZ01000002">
    <property type="protein sequence ID" value="SFS47765.1"/>
    <property type="molecule type" value="Genomic_DNA"/>
</dbReference>
<feature type="transmembrane region" description="Helical" evidence="14">
    <location>
        <begin position="241"/>
        <end position="261"/>
    </location>
</feature>
<dbReference type="Pfam" id="PF02673">
    <property type="entry name" value="BacA"/>
    <property type="match status" value="1"/>
</dbReference>
<gene>
    <name evidence="14" type="primary">uppP</name>
    <name evidence="15" type="ORF">SAMN05660206_102137</name>
</gene>
<dbReference type="GO" id="GO:0046677">
    <property type="term" value="P:response to antibiotic"/>
    <property type="evidence" value="ECO:0007669"/>
    <property type="project" value="UniProtKB-UniRule"/>
</dbReference>
<evidence type="ECO:0000256" key="9">
    <source>
        <dbReference type="ARBA" id="ARBA00023136"/>
    </source>
</evidence>
<evidence type="ECO:0000256" key="7">
    <source>
        <dbReference type="ARBA" id="ARBA00022801"/>
    </source>
</evidence>
<keyword evidence="14" id="KW-0573">Peptidoglycan synthesis</keyword>
<dbReference type="GO" id="GO:0005886">
    <property type="term" value="C:plasma membrane"/>
    <property type="evidence" value="ECO:0007669"/>
    <property type="project" value="UniProtKB-SubCell"/>
</dbReference>
<comment type="catalytic activity">
    <reaction evidence="13 14">
        <text>di-trans,octa-cis-undecaprenyl diphosphate + H2O = di-trans,octa-cis-undecaprenyl phosphate + phosphate + H(+)</text>
        <dbReference type="Rhea" id="RHEA:28094"/>
        <dbReference type="ChEBI" id="CHEBI:15377"/>
        <dbReference type="ChEBI" id="CHEBI:15378"/>
        <dbReference type="ChEBI" id="CHEBI:43474"/>
        <dbReference type="ChEBI" id="CHEBI:58405"/>
        <dbReference type="ChEBI" id="CHEBI:60392"/>
        <dbReference type="EC" id="3.6.1.27"/>
    </reaction>
</comment>
<dbReference type="GO" id="GO:0008360">
    <property type="term" value="P:regulation of cell shape"/>
    <property type="evidence" value="ECO:0007669"/>
    <property type="project" value="UniProtKB-KW"/>
</dbReference>
<dbReference type="PANTHER" id="PTHR30622">
    <property type="entry name" value="UNDECAPRENYL-DIPHOSPHATASE"/>
    <property type="match status" value="1"/>
</dbReference>
<comment type="subcellular location">
    <subcellularLocation>
        <location evidence="1 14">Cell membrane</location>
        <topology evidence="1 14">Multi-pass membrane protein</topology>
    </subcellularLocation>
</comment>
<keyword evidence="14" id="KW-0133">Cell shape</keyword>
<dbReference type="PANTHER" id="PTHR30622:SF3">
    <property type="entry name" value="UNDECAPRENYL-DIPHOSPHATASE"/>
    <property type="match status" value="1"/>
</dbReference>
<evidence type="ECO:0000256" key="6">
    <source>
        <dbReference type="ARBA" id="ARBA00022692"/>
    </source>
</evidence>
<keyword evidence="14" id="KW-0961">Cell wall biogenesis/degradation</keyword>
<keyword evidence="16" id="KW-1185">Reference proteome</keyword>
<sequence length="264" mass="29125">MTYFQAIVLAIIEGLTEFLPVSSTGHMIIGTALMGMEPSPFVKLFTIVIQLGTILSVLVLYYKRFFKSLDFYYKLVVAAIPASILGLVLNDYIDALLESPLMVAVMLVLGGVILLFVDRWFNKPTIDNSDEISYKQAFIIGWYQCLALIPGTSRSASTIVGAMTQKLTRKAAAEFSFFLAIPMMLGASIVKLYKFIKEGHTFTGEEINLLIVGNVVGFIVAIIAIKTFINVLTKYGFKAFGWYRIVVGLVIIGLLLSGHSLQII</sequence>
<dbReference type="GO" id="GO:0009252">
    <property type="term" value="P:peptidoglycan biosynthetic process"/>
    <property type="evidence" value="ECO:0007669"/>
    <property type="project" value="UniProtKB-KW"/>
</dbReference>
<evidence type="ECO:0000313" key="15">
    <source>
        <dbReference type="EMBL" id="SFS47765.1"/>
    </source>
</evidence>
<evidence type="ECO:0000256" key="2">
    <source>
        <dbReference type="ARBA" id="ARBA00010621"/>
    </source>
</evidence>
<name>A0A1I6Q619_9SPHI</name>
<keyword evidence="10 14" id="KW-0046">Antibiotic resistance</keyword>
<feature type="transmembrane region" description="Helical" evidence="14">
    <location>
        <begin position="7"/>
        <end position="29"/>
    </location>
</feature>
<comment type="similarity">
    <text evidence="2 14">Belongs to the UppP family.</text>
</comment>
<feature type="transmembrane region" description="Helical" evidence="14">
    <location>
        <begin position="101"/>
        <end position="121"/>
    </location>
</feature>
<dbReference type="AlphaFoldDB" id="A0A1I6Q619"/>
<reference evidence="15 16" key="1">
    <citation type="submission" date="2016-10" db="EMBL/GenBank/DDBJ databases">
        <authorList>
            <person name="de Groot N.N."/>
        </authorList>
    </citation>
    <scope>NUCLEOTIDE SEQUENCE [LARGE SCALE GENOMIC DNA]</scope>
    <source>
        <strain evidence="15 16">DSM 22789</strain>
    </source>
</reference>
<evidence type="ECO:0000256" key="12">
    <source>
        <dbReference type="ARBA" id="ARBA00032932"/>
    </source>
</evidence>
<keyword evidence="5 14" id="KW-1003">Cell membrane</keyword>
<dbReference type="STRING" id="683125.SAMN05660206_102137"/>
<feature type="transmembrane region" description="Helical" evidence="14">
    <location>
        <begin position="175"/>
        <end position="195"/>
    </location>
</feature>
<feature type="transmembrane region" description="Helical" evidence="14">
    <location>
        <begin position="41"/>
        <end position="62"/>
    </location>
</feature>
<organism evidence="15 16">
    <name type="scientific">Sphingobacterium wenxiniae</name>
    <dbReference type="NCBI Taxonomy" id="683125"/>
    <lineage>
        <taxon>Bacteria</taxon>
        <taxon>Pseudomonadati</taxon>
        <taxon>Bacteroidota</taxon>
        <taxon>Sphingobacteriia</taxon>
        <taxon>Sphingobacteriales</taxon>
        <taxon>Sphingobacteriaceae</taxon>
        <taxon>Sphingobacterium</taxon>
    </lineage>
</organism>
<proteinExistence type="inferred from homology"/>
<keyword evidence="7 14" id="KW-0378">Hydrolase</keyword>
<feature type="transmembrane region" description="Helical" evidence="14">
    <location>
        <begin position="71"/>
        <end position="89"/>
    </location>
</feature>
<dbReference type="InterPro" id="IPR003824">
    <property type="entry name" value="UppP"/>
</dbReference>
<comment type="miscellaneous">
    <text evidence="14">Bacitracin is thought to be involved in the inhibition of peptidoglycan synthesis by sequestering undecaprenyl diphosphate, thereby reducing the pool of lipid carrier available.</text>
</comment>
<dbReference type="OrthoDB" id="9808289at2"/>
<dbReference type="NCBIfam" id="NF001389">
    <property type="entry name" value="PRK00281.1-2"/>
    <property type="match status" value="1"/>
</dbReference>
<protein>
    <recommendedName>
        <fullName evidence="4 14">Undecaprenyl-diphosphatase</fullName>
        <ecNumber evidence="3 14">3.6.1.27</ecNumber>
    </recommendedName>
    <alternativeName>
        <fullName evidence="12 14">Bacitracin resistance protein</fullName>
    </alternativeName>
    <alternativeName>
        <fullName evidence="11 14">Undecaprenyl pyrophosphate phosphatase</fullName>
    </alternativeName>
</protein>
<keyword evidence="6 14" id="KW-0812">Transmembrane</keyword>
<accession>A0A1I6Q619</accession>
<keyword evidence="8 14" id="KW-1133">Transmembrane helix</keyword>
<dbReference type="GO" id="GO:0050380">
    <property type="term" value="F:undecaprenyl-diphosphatase activity"/>
    <property type="evidence" value="ECO:0007669"/>
    <property type="project" value="UniProtKB-UniRule"/>
</dbReference>
<feature type="transmembrane region" description="Helical" evidence="14">
    <location>
        <begin position="207"/>
        <end position="229"/>
    </location>
</feature>
<evidence type="ECO:0000256" key="14">
    <source>
        <dbReference type="HAMAP-Rule" id="MF_01006"/>
    </source>
</evidence>
<keyword evidence="9 14" id="KW-0472">Membrane</keyword>
<evidence type="ECO:0000256" key="13">
    <source>
        <dbReference type="ARBA" id="ARBA00047594"/>
    </source>
</evidence>
<evidence type="ECO:0000256" key="4">
    <source>
        <dbReference type="ARBA" id="ARBA00021581"/>
    </source>
</evidence>
<dbReference type="NCBIfam" id="NF001390">
    <property type="entry name" value="PRK00281.1-4"/>
    <property type="match status" value="1"/>
</dbReference>
<evidence type="ECO:0000256" key="5">
    <source>
        <dbReference type="ARBA" id="ARBA00022475"/>
    </source>
</evidence>
<evidence type="ECO:0000256" key="10">
    <source>
        <dbReference type="ARBA" id="ARBA00023251"/>
    </source>
</evidence>
<evidence type="ECO:0000256" key="11">
    <source>
        <dbReference type="ARBA" id="ARBA00032707"/>
    </source>
</evidence>
<dbReference type="NCBIfam" id="TIGR00753">
    <property type="entry name" value="undec_PP_bacA"/>
    <property type="match status" value="1"/>
</dbReference>
<evidence type="ECO:0000256" key="3">
    <source>
        <dbReference type="ARBA" id="ARBA00012374"/>
    </source>
</evidence>